<evidence type="ECO:0000313" key="2">
    <source>
        <dbReference type="EMBL" id="AUD00467.1"/>
    </source>
</evidence>
<dbReference type="OrthoDB" id="922982at2"/>
<dbReference type="InterPro" id="IPR025345">
    <property type="entry name" value="DUF4249"/>
</dbReference>
<keyword evidence="3" id="KW-1185">Reference proteome</keyword>
<evidence type="ECO:0000313" key="3">
    <source>
        <dbReference type="Proteomes" id="UP000232883"/>
    </source>
</evidence>
<evidence type="ECO:0000256" key="1">
    <source>
        <dbReference type="SAM" id="SignalP"/>
    </source>
</evidence>
<dbReference type="KEGG" id="spir:CWM47_00700"/>
<name>A0A2K8YS60_9BACT</name>
<dbReference type="EMBL" id="CP025096">
    <property type="protein sequence ID" value="AUD00467.1"/>
    <property type="molecule type" value="Genomic_DNA"/>
</dbReference>
<keyword evidence="1" id="KW-0732">Signal</keyword>
<dbReference type="Pfam" id="PF14054">
    <property type="entry name" value="DUF4249"/>
    <property type="match status" value="1"/>
</dbReference>
<proteinExistence type="predicted"/>
<dbReference type="Proteomes" id="UP000232883">
    <property type="component" value="Chromosome"/>
</dbReference>
<sequence length="364" mass="40432">MIKVKPNTCYRTITWSSCLLTLILSLNSCINAYQPDAITTVSLLVVDGQITDQPGPYTIKLSRTADYSFKSLSLLEAGATVVISDNLGNKETLKEQSPGGIYQSSIDGIRGVPGRLYKLTIQTKAGTRYESEAEIMPAVPPIQKLYYESNYTPATVATAQSQNWSVYLDTKDPDTLGNYYKWSWTHYEVVDACQKTFVANRSIYTGISCCTDCWDVTRCYTCVNLNSDVNINGRAISRQFITDVPFNSLGRYYIEIEQQALSRKAYLFWKSVQQLTSNTGGLFDVAPSSIQGNVKCITNPKEPVYGYFGIAGLSAGYLIVDQSAGKGAPKADFPTVIPYPTRPACIVCDNSLYRTPNKPRFWTY</sequence>
<gene>
    <name evidence="2" type="ORF">CWM47_00700</name>
</gene>
<accession>A0A2K8YS60</accession>
<dbReference type="AlphaFoldDB" id="A0A2K8YS60"/>
<protein>
    <submittedName>
        <fullName evidence="2">DUF4249 domain-containing protein</fullName>
    </submittedName>
</protein>
<feature type="signal peptide" evidence="1">
    <location>
        <begin position="1"/>
        <end position="32"/>
    </location>
</feature>
<feature type="chain" id="PRO_5014668839" evidence="1">
    <location>
        <begin position="33"/>
        <end position="364"/>
    </location>
</feature>
<organism evidence="2 3">
    <name type="scientific">Spirosoma pollinicola</name>
    <dbReference type="NCBI Taxonomy" id="2057025"/>
    <lineage>
        <taxon>Bacteria</taxon>
        <taxon>Pseudomonadati</taxon>
        <taxon>Bacteroidota</taxon>
        <taxon>Cytophagia</taxon>
        <taxon>Cytophagales</taxon>
        <taxon>Cytophagaceae</taxon>
        <taxon>Spirosoma</taxon>
    </lineage>
</organism>
<reference evidence="2 3" key="1">
    <citation type="submission" date="2017-11" db="EMBL/GenBank/DDBJ databases">
        <title>Taxonomic description and genome sequences of Spirosoma HA7 sp. nov., isolated from pollen microhabitat of Corylus avellana.</title>
        <authorList>
            <person name="Ambika Manirajan B."/>
            <person name="Suarez C."/>
            <person name="Ratering S."/>
            <person name="Geissler-Plaum R."/>
            <person name="Cardinale M."/>
            <person name="Sylvia S."/>
        </authorList>
    </citation>
    <scope>NUCLEOTIDE SEQUENCE [LARGE SCALE GENOMIC DNA]</scope>
    <source>
        <strain evidence="2 3">HA7</strain>
    </source>
</reference>